<dbReference type="EMBL" id="ABEU02000008">
    <property type="protein sequence ID" value="PNR50138.1"/>
    <property type="molecule type" value="Genomic_DNA"/>
</dbReference>
<reference evidence="2 4" key="1">
    <citation type="journal article" date="2008" name="Science">
        <title>The Physcomitrella genome reveals evolutionary insights into the conquest of land by plants.</title>
        <authorList>
            <person name="Rensing S."/>
            <person name="Lang D."/>
            <person name="Zimmer A."/>
            <person name="Terry A."/>
            <person name="Salamov A."/>
            <person name="Shapiro H."/>
            <person name="Nishiyama T."/>
            <person name="Perroud P.-F."/>
            <person name="Lindquist E."/>
            <person name="Kamisugi Y."/>
            <person name="Tanahashi T."/>
            <person name="Sakakibara K."/>
            <person name="Fujita T."/>
            <person name="Oishi K."/>
            <person name="Shin-I T."/>
            <person name="Kuroki Y."/>
            <person name="Toyoda A."/>
            <person name="Suzuki Y."/>
            <person name="Hashimoto A."/>
            <person name="Yamaguchi K."/>
            <person name="Sugano A."/>
            <person name="Kohara Y."/>
            <person name="Fujiyama A."/>
            <person name="Anterola A."/>
            <person name="Aoki S."/>
            <person name="Ashton N."/>
            <person name="Barbazuk W.B."/>
            <person name="Barker E."/>
            <person name="Bennetzen J."/>
            <person name="Bezanilla M."/>
            <person name="Blankenship R."/>
            <person name="Cho S.H."/>
            <person name="Dutcher S."/>
            <person name="Estelle M."/>
            <person name="Fawcett J.A."/>
            <person name="Gundlach H."/>
            <person name="Hanada K."/>
            <person name="Heyl A."/>
            <person name="Hicks K.A."/>
            <person name="Hugh J."/>
            <person name="Lohr M."/>
            <person name="Mayer K."/>
            <person name="Melkozernov A."/>
            <person name="Murata T."/>
            <person name="Nelson D."/>
            <person name="Pils B."/>
            <person name="Prigge M."/>
            <person name="Reiss B."/>
            <person name="Renner T."/>
            <person name="Rombauts S."/>
            <person name="Rushton P."/>
            <person name="Sanderfoot A."/>
            <person name="Schween G."/>
            <person name="Shiu S.-H."/>
            <person name="Stueber K."/>
            <person name="Theodoulou F.L."/>
            <person name="Tu H."/>
            <person name="Van de Peer Y."/>
            <person name="Verrier P.J."/>
            <person name="Waters E."/>
            <person name="Wood A."/>
            <person name="Yang L."/>
            <person name="Cove D."/>
            <person name="Cuming A."/>
            <person name="Hasebe M."/>
            <person name="Lucas S."/>
            <person name="Mishler D.B."/>
            <person name="Reski R."/>
            <person name="Grigoriev I."/>
            <person name="Quatrano R.S."/>
            <person name="Boore J.L."/>
        </authorList>
    </citation>
    <scope>NUCLEOTIDE SEQUENCE [LARGE SCALE GENOMIC DNA]</scope>
    <source>
        <strain evidence="3 4">cv. Gransden 2004</strain>
    </source>
</reference>
<protein>
    <submittedName>
        <fullName evidence="2 3">Uncharacterized protein</fullName>
    </submittedName>
</protein>
<dbReference type="HOGENOM" id="CLU_1985378_0_0_1"/>
<evidence type="ECO:0000313" key="2">
    <source>
        <dbReference type="EMBL" id="PNR50138.1"/>
    </source>
</evidence>
<feature type="region of interest" description="Disordered" evidence="1">
    <location>
        <begin position="57"/>
        <end position="134"/>
    </location>
</feature>
<name>A9U2E8_PHYPA</name>
<dbReference type="PaxDb" id="3218-PP1S438_13V6.1"/>
<dbReference type="Gramene" id="Pp3c8_25000V3.1">
    <property type="protein sequence ID" value="PAC:32965335.CDS.1"/>
    <property type="gene ID" value="Pp3c8_25000"/>
</dbReference>
<evidence type="ECO:0000313" key="3">
    <source>
        <dbReference type="EnsemblPlants" id="PAC:32965335.CDS.1"/>
    </source>
</evidence>
<dbReference type="Gramene" id="Pp3c8_25000V3.2">
    <property type="protein sequence ID" value="PAC:32965336.CDS.1"/>
    <property type="gene ID" value="Pp3c8_25000"/>
</dbReference>
<evidence type="ECO:0000256" key="1">
    <source>
        <dbReference type="SAM" id="MobiDB-lite"/>
    </source>
</evidence>
<dbReference type="Proteomes" id="UP000006727">
    <property type="component" value="Chromosome 8"/>
</dbReference>
<evidence type="ECO:0000313" key="4">
    <source>
        <dbReference type="Proteomes" id="UP000006727"/>
    </source>
</evidence>
<gene>
    <name evidence="2" type="ORF">PHYPA_012035</name>
</gene>
<organism evidence="2">
    <name type="scientific">Physcomitrium patens</name>
    <name type="common">Spreading-leaved earth moss</name>
    <name type="synonym">Physcomitrella patens</name>
    <dbReference type="NCBI Taxonomy" id="3218"/>
    <lineage>
        <taxon>Eukaryota</taxon>
        <taxon>Viridiplantae</taxon>
        <taxon>Streptophyta</taxon>
        <taxon>Embryophyta</taxon>
        <taxon>Bryophyta</taxon>
        <taxon>Bryophytina</taxon>
        <taxon>Bryopsida</taxon>
        <taxon>Funariidae</taxon>
        <taxon>Funariales</taxon>
        <taxon>Funariaceae</taxon>
        <taxon>Physcomitrium</taxon>
    </lineage>
</organism>
<keyword evidence="4" id="KW-1185">Reference proteome</keyword>
<dbReference type="EnsemblPlants" id="Pp3c8_25000V3.2">
    <property type="protein sequence ID" value="PAC:32965336.CDS.1"/>
    <property type="gene ID" value="Pp3c8_25000"/>
</dbReference>
<dbReference type="AlphaFoldDB" id="A9U2E8"/>
<proteinExistence type="predicted"/>
<reference evidence="3" key="3">
    <citation type="submission" date="2020-12" db="UniProtKB">
        <authorList>
            <consortium name="EnsemblPlants"/>
        </authorList>
    </citation>
    <scope>IDENTIFICATION</scope>
</reference>
<reference evidence="2 4" key="2">
    <citation type="journal article" date="2018" name="Plant J.">
        <title>The Physcomitrella patens chromosome-scale assembly reveals moss genome structure and evolution.</title>
        <authorList>
            <person name="Lang D."/>
            <person name="Ullrich K.K."/>
            <person name="Murat F."/>
            <person name="Fuchs J."/>
            <person name="Jenkins J."/>
            <person name="Haas F.B."/>
            <person name="Piednoel M."/>
            <person name="Gundlach H."/>
            <person name="Van Bel M."/>
            <person name="Meyberg R."/>
            <person name="Vives C."/>
            <person name="Morata J."/>
            <person name="Symeonidi A."/>
            <person name="Hiss M."/>
            <person name="Muchero W."/>
            <person name="Kamisugi Y."/>
            <person name="Saleh O."/>
            <person name="Blanc G."/>
            <person name="Decker E.L."/>
            <person name="van Gessel N."/>
            <person name="Grimwood J."/>
            <person name="Hayes R.D."/>
            <person name="Graham S.W."/>
            <person name="Gunter L.E."/>
            <person name="McDaniel S.F."/>
            <person name="Hoernstein S.N.W."/>
            <person name="Larsson A."/>
            <person name="Li F.W."/>
            <person name="Perroud P.F."/>
            <person name="Phillips J."/>
            <person name="Ranjan P."/>
            <person name="Rokshar D.S."/>
            <person name="Rothfels C.J."/>
            <person name="Schneider L."/>
            <person name="Shu S."/>
            <person name="Stevenson D.W."/>
            <person name="Thummler F."/>
            <person name="Tillich M."/>
            <person name="Villarreal Aguilar J.C."/>
            <person name="Widiez T."/>
            <person name="Wong G.K."/>
            <person name="Wymore A."/>
            <person name="Zhang Y."/>
            <person name="Zimmer A.D."/>
            <person name="Quatrano R.S."/>
            <person name="Mayer K.F.X."/>
            <person name="Goodstein D."/>
            <person name="Casacuberta J.M."/>
            <person name="Vandepoele K."/>
            <person name="Reski R."/>
            <person name="Cuming A.C."/>
            <person name="Tuskan G.A."/>
            <person name="Maumus F."/>
            <person name="Salse J."/>
            <person name="Schmutz J."/>
            <person name="Rensing S.A."/>
        </authorList>
    </citation>
    <scope>NUCLEOTIDE SEQUENCE [LARGE SCALE GENOMIC DNA]</scope>
    <source>
        <strain evidence="3 4">cv. Gransden 2004</strain>
    </source>
</reference>
<dbReference type="EnsemblPlants" id="Pp3c8_25000V3.1">
    <property type="protein sequence ID" value="PAC:32965335.CDS.1"/>
    <property type="gene ID" value="Pp3c8_25000"/>
</dbReference>
<dbReference type="InParanoid" id="A9U2E8"/>
<accession>A9U2E8</accession>
<sequence>MAITEVASQVTTKRLFNIVSGGQQLMRSVYYSRQTSTKFLWQKQKEVLSRIGSVSWRWSSSSRGVAEESTSTGDLNGDSAPPAVHADSNSYGVKGDNQAADSSLEEFDNKGDGQEGLQDVGYDMSKVSKPAGDE</sequence>